<reference evidence="2 3" key="1">
    <citation type="submission" date="2018-02" db="EMBL/GenBank/DDBJ databases">
        <authorList>
            <person name="Cohen D.B."/>
            <person name="Kent A.D."/>
        </authorList>
    </citation>
    <scope>NUCLEOTIDE SEQUENCE [LARGE SCALE GENOMIC DNA]</scope>
    <source>
        <strain evidence="2 3">ULC007</strain>
    </source>
</reference>
<dbReference type="Proteomes" id="UP000238634">
    <property type="component" value="Unassembled WGS sequence"/>
</dbReference>
<gene>
    <name evidence="2" type="ORF">C7B65_13105</name>
</gene>
<dbReference type="RefSeq" id="WP_073072155.1">
    <property type="nucleotide sequence ID" value="NZ_MPPI01000014.1"/>
</dbReference>
<feature type="domain" description="HicB-like antitoxin of toxin-antitoxin system" evidence="1">
    <location>
        <begin position="3"/>
        <end position="72"/>
    </location>
</feature>
<evidence type="ECO:0000313" key="2">
    <source>
        <dbReference type="EMBL" id="PSB18953.1"/>
    </source>
</evidence>
<reference evidence="2 3" key="2">
    <citation type="submission" date="2018-03" db="EMBL/GenBank/DDBJ databases">
        <title>The ancient ancestry and fast evolution of plastids.</title>
        <authorList>
            <person name="Moore K.R."/>
            <person name="Magnabosco C."/>
            <person name="Momper L."/>
            <person name="Gold D.A."/>
            <person name="Bosak T."/>
            <person name="Fournier G.P."/>
        </authorList>
    </citation>
    <scope>NUCLEOTIDE SEQUENCE [LARGE SCALE GENOMIC DNA]</scope>
    <source>
        <strain evidence="2 3">ULC007</strain>
    </source>
</reference>
<dbReference type="InterPro" id="IPR031807">
    <property type="entry name" value="HicB-like"/>
</dbReference>
<proteinExistence type="predicted"/>
<dbReference type="PANTHER" id="PTHR34504">
    <property type="entry name" value="ANTITOXIN HICB"/>
    <property type="match status" value="1"/>
</dbReference>
<dbReference type="Pfam" id="PF15919">
    <property type="entry name" value="HicB_lk_antitox"/>
    <property type="match status" value="1"/>
</dbReference>
<dbReference type="InterPro" id="IPR051404">
    <property type="entry name" value="TA_system_antitoxin"/>
</dbReference>
<dbReference type="OrthoDB" id="5419659at2"/>
<dbReference type="STRING" id="1920490.GCA_001895925_04803"/>
<comment type="caution">
    <text evidence="2">The sequence shown here is derived from an EMBL/GenBank/DDBJ whole genome shotgun (WGS) entry which is preliminary data.</text>
</comment>
<dbReference type="Gene3D" id="3.30.160.250">
    <property type="match status" value="1"/>
</dbReference>
<dbReference type="SUPFAM" id="SSF143100">
    <property type="entry name" value="TTHA1013/TTHA0281-like"/>
    <property type="match status" value="1"/>
</dbReference>
<evidence type="ECO:0000313" key="3">
    <source>
        <dbReference type="Proteomes" id="UP000238634"/>
    </source>
</evidence>
<dbReference type="InterPro" id="IPR035069">
    <property type="entry name" value="TTHA1013/TTHA0281-like"/>
</dbReference>
<protein>
    <submittedName>
        <fullName evidence="2">Type II toxin-antitoxin system HicB family antitoxin</fullName>
    </submittedName>
</protein>
<name>A0A2T1DER6_9CYAN</name>
<dbReference type="EMBL" id="PVWG01000013">
    <property type="protein sequence ID" value="PSB18953.1"/>
    <property type="molecule type" value="Genomic_DNA"/>
</dbReference>
<keyword evidence="3" id="KW-1185">Reference proteome</keyword>
<evidence type="ECO:0000259" key="1">
    <source>
        <dbReference type="Pfam" id="PF15919"/>
    </source>
</evidence>
<sequence length="76" mass="8285">MNYPIVIYPCDEGGYVAEVPALRGCLAQGETLPETLEELEIVTKLWIETAQKHGQSLPDVDTAIEKAKTLSYSGSC</sequence>
<organism evidence="2 3">
    <name type="scientific">Phormidesmis priestleyi ULC007</name>
    <dbReference type="NCBI Taxonomy" id="1920490"/>
    <lineage>
        <taxon>Bacteria</taxon>
        <taxon>Bacillati</taxon>
        <taxon>Cyanobacteriota</taxon>
        <taxon>Cyanophyceae</taxon>
        <taxon>Leptolyngbyales</taxon>
        <taxon>Leptolyngbyaceae</taxon>
        <taxon>Phormidesmis</taxon>
    </lineage>
</organism>
<accession>A0A2T1DER6</accession>
<dbReference type="AlphaFoldDB" id="A0A2T1DER6"/>
<dbReference type="PANTHER" id="PTHR34504:SF2">
    <property type="entry name" value="UPF0150 PROTEIN SSL0259"/>
    <property type="match status" value="1"/>
</dbReference>